<dbReference type="EMBL" id="NMUH01000978">
    <property type="protein sequence ID" value="MQL87443.1"/>
    <property type="molecule type" value="Genomic_DNA"/>
</dbReference>
<proteinExistence type="inferred from homology"/>
<name>A0A843V3V7_COLES</name>
<dbReference type="InterPro" id="IPR023828">
    <property type="entry name" value="Peptidase_S8_Ser-AS"/>
</dbReference>
<organism evidence="8 9">
    <name type="scientific">Colocasia esculenta</name>
    <name type="common">Wild taro</name>
    <name type="synonym">Arum esculentum</name>
    <dbReference type="NCBI Taxonomy" id="4460"/>
    <lineage>
        <taxon>Eukaryota</taxon>
        <taxon>Viridiplantae</taxon>
        <taxon>Streptophyta</taxon>
        <taxon>Embryophyta</taxon>
        <taxon>Tracheophyta</taxon>
        <taxon>Spermatophyta</taxon>
        <taxon>Magnoliopsida</taxon>
        <taxon>Liliopsida</taxon>
        <taxon>Araceae</taxon>
        <taxon>Aroideae</taxon>
        <taxon>Colocasieae</taxon>
        <taxon>Colocasia</taxon>
    </lineage>
</organism>
<dbReference type="Gene3D" id="2.60.40.2310">
    <property type="match status" value="1"/>
</dbReference>
<dbReference type="Proteomes" id="UP000652761">
    <property type="component" value="Unassembled WGS sequence"/>
</dbReference>
<evidence type="ECO:0000256" key="3">
    <source>
        <dbReference type="ARBA" id="ARBA00022729"/>
    </source>
</evidence>
<dbReference type="PROSITE" id="PS00138">
    <property type="entry name" value="SUBTILASE_SER"/>
    <property type="match status" value="1"/>
</dbReference>
<dbReference type="SUPFAM" id="SSF52743">
    <property type="entry name" value="Subtilisin-like"/>
    <property type="match status" value="1"/>
</dbReference>
<evidence type="ECO:0000313" key="9">
    <source>
        <dbReference type="Proteomes" id="UP000652761"/>
    </source>
</evidence>
<keyword evidence="3" id="KW-0732">Signal</keyword>
<reference evidence="8" key="1">
    <citation type="submission" date="2017-07" db="EMBL/GenBank/DDBJ databases">
        <title>Taro Niue Genome Assembly and Annotation.</title>
        <authorList>
            <person name="Atibalentja N."/>
            <person name="Keating K."/>
            <person name="Fields C.J."/>
        </authorList>
    </citation>
    <scope>NUCLEOTIDE SEQUENCE</scope>
    <source>
        <strain evidence="8">Niue_2</strain>
        <tissue evidence="8">Leaf</tissue>
    </source>
</reference>
<evidence type="ECO:0000256" key="5">
    <source>
        <dbReference type="ARBA" id="ARBA00022825"/>
    </source>
</evidence>
<dbReference type="PROSITE" id="PS51892">
    <property type="entry name" value="SUBTILASE"/>
    <property type="match status" value="1"/>
</dbReference>
<evidence type="ECO:0000313" key="8">
    <source>
        <dbReference type="EMBL" id="MQL87443.1"/>
    </source>
</evidence>
<feature type="non-terminal residue" evidence="8">
    <location>
        <position position="1"/>
    </location>
</feature>
<sequence>LQPNVIAPRVNILAAWTSFASPTDLDIDPRRVDFNIISGTSMSCPHASGLAALLRQAHSDWSPAAFKSALMSTAYNTDNSGGLIHDLANGKESTPFIRGAGHIEVFVKDLAVDCSGKEMASPGDLNYPSFSVVFDPHNKVVIYRRTVKNVGST</sequence>
<gene>
    <name evidence="8" type="ORF">Taro_019989</name>
</gene>
<evidence type="ECO:0000256" key="1">
    <source>
        <dbReference type="ARBA" id="ARBA00011073"/>
    </source>
</evidence>
<dbReference type="InterPro" id="IPR036852">
    <property type="entry name" value="Peptidase_S8/S53_dom_sf"/>
</dbReference>
<keyword evidence="5" id="KW-0720">Serine protease</keyword>
<dbReference type="OrthoDB" id="778844at2759"/>
<feature type="domain" description="Peptidase S8/S53" evidence="7">
    <location>
        <begin position="23"/>
        <end position="79"/>
    </location>
</feature>
<evidence type="ECO:0000256" key="4">
    <source>
        <dbReference type="ARBA" id="ARBA00022801"/>
    </source>
</evidence>
<dbReference type="InterPro" id="IPR000209">
    <property type="entry name" value="Peptidase_S8/S53_dom"/>
</dbReference>
<dbReference type="Gene3D" id="3.40.50.200">
    <property type="entry name" value="Peptidase S8/S53 domain"/>
    <property type="match status" value="1"/>
</dbReference>
<dbReference type="AlphaFoldDB" id="A0A843V3V7"/>
<dbReference type="GO" id="GO:0004252">
    <property type="term" value="F:serine-type endopeptidase activity"/>
    <property type="evidence" value="ECO:0007669"/>
    <property type="project" value="InterPro"/>
</dbReference>
<accession>A0A843V3V7</accession>
<protein>
    <recommendedName>
        <fullName evidence="7">Peptidase S8/S53 domain-containing protein</fullName>
    </recommendedName>
</protein>
<comment type="similarity">
    <text evidence="1 6">Belongs to the peptidase S8 family.</text>
</comment>
<comment type="caution">
    <text evidence="6">Lacks conserved residue(s) required for the propagation of feature annotation.</text>
</comment>
<keyword evidence="4" id="KW-0378">Hydrolase</keyword>
<dbReference type="PANTHER" id="PTHR10795">
    <property type="entry name" value="PROPROTEIN CONVERTASE SUBTILISIN/KEXIN"/>
    <property type="match status" value="1"/>
</dbReference>
<dbReference type="GO" id="GO:0006508">
    <property type="term" value="P:proteolysis"/>
    <property type="evidence" value="ECO:0007669"/>
    <property type="project" value="UniProtKB-KW"/>
</dbReference>
<comment type="caution">
    <text evidence="8">The sequence shown here is derived from an EMBL/GenBank/DDBJ whole genome shotgun (WGS) entry which is preliminary data.</text>
</comment>
<keyword evidence="9" id="KW-1185">Reference proteome</keyword>
<keyword evidence="2" id="KW-0645">Protease</keyword>
<dbReference type="InterPro" id="IPR045051">
    <property type="entry name" value="SBT"/>
</dbReference>
<evidence type="ECO:0000259" key="7">
    <source>
        <dbReference type="Pfam" id="PF00082"/>
    </source>
</evidence>
<evidence type="ECO:0000256" key="6">
    <source>
        <dbReference type="PROSITE-ProRule" id="PRU01240"/>
    </source>
</evidence>
<dbReference type="Pfam" id="PF00082">
    <property type="entry name" value="Peptidase_S8"/>
    <property type="match status" value="1"/>
</dbReference>
<evidence type="ECO:0000256" key="2">
    <source>
        <dbReference type="ARBA" id="ARBA00022670"/>
    </source>
</evidence>